<dbReference type="AlphaFoldDB" id="A0A9P5YKH2"/>
<comment type="similarity">
    <text evidence="1">Belongs to the cysteine dioxygenase family.</text>
</comment>
<protein>
    <recommendedName>
        <fullName evidence="2">cysteine dioxygenase</fullName>
        <ecNumber evidence="2">1.13.11.20</ecNumber>
    </recommendedName>
</protein>
<feature type="binding site" evidence="3">
    <location>
        <position position="367"/>
    </location>
    <ligand>
        <name>Fe cation</name>
        <dbReference type="ChEBI" id="CHEBI:24875"/>
        <note>catalytic</note>
    </ligand>
</feature>
<dbReference type="Gene3D" id="2.60.120.10">
    <property type="entry name" value="Jelly Rolls"/>
    <property type="match status" value="1"/>
</dbReference>
<accession>A0A9P5YKH2</accession>
<evidence type="ECO:0000313" key="5">
    <source>
        <dbReference type="EMBL" id="KAF9470426.1"/>
    </source>
</evidence>
<dbReference type="GO" id="GO:0017172">
    <property type="term" value="F:cysteine dioxygenase activity"/>
    <property type="evidence" value="ECO:0007669"/>
    <property type="project" value="UniProtKB-EC"/>
</dbReference>
<dbReference type="OrthoDB" id="543511at2759"/>
<dbReference type="EMBL" id="MU156005">
    <property type="protein sequence ID" value="KAF9470426.1"/>
    <property type="molecule type" value="Genomic_DNA"/>
</dbReference>
<feature type="region of interest" description="Disordered" evidence="4">
    <location>
        <begin position="1"/>
        <end position="54"/>
    </location>
</feature>
<comment type="caution">
    <text evidence="5">The sequence shown here is derived from an EMBL/GenBank/DDBJ whole genome shotgun (WGS) entry which is preliminary data.</text>
</comment>
<proteinExistence type="inferred from homology"/>
<dbReference type="InterPro" id="IPR014710">
    <property type="entry name" value="RmlC-like_jellyroll"/>
</dbReference>
<sequence>MVEKPTRGTKIQGWFAGGEDGTGLAHSLRHDPGALSLGVDDEAEHEDKGEAEDDEAFDEADEVVTEVANATSTWDRPRKGILKITGQGTISVKADSTVGFHIEVQTVDSTNPTFYLDVTQDECYFSDGGLPTADGGTLSSSARVEFGEAYVTYPKGKDAAKLSEGQGPYKHWLSIDLVNGVLRYGRGYCTASLVLLQAALKKKEDMTLVYVDKWWEWVKGLQHVIVKQTGGRQLTDMVIDPFPLVRDLPPYVVKDQDITLDDLESGVVTVVANLPAASQVLYRNVAGPKIVLDTPDFPEFSQAIERNVRNEGLVGYELLRKKAANHGGKLAGAYLRITIGTNLGNSPGIPYVLEIWPSGHQSPNHDHGDSFAVIKVLHGQINAYYFDSLQSPGPNQQGPPATLKKDDVTWISNDSYQVHQLRNESDQLCCTIQCYQYGQDDTQHYEGFRFSEDGKPVSAGAKPFLPDSDMAFGEFKKAIKKEWYAYQLERMR</sequence>
<evidence type="ECO:0000256" key="1">
    <source>
        <dbReference type="ARBA" id="ARBA00006622"/>
    </source>
</evidence>
<dbReference type="SUPFAM" id="SSF51182">
    <property type="entry name" value="RmlC-like cupins"/>
    <property type="match status" value="1"/>
</dbReference>
<evidence type="ECO:0000256" key="2">
    <source>
        <dbReference type="ARBA" id="ARBA00013133"/>
    </source>
</evidence>
<name>A0A9P5YKH2_9AGAR</name>
<evidence type="ECO:0000313" key="6">
    <source>
        <dbReference type="Proteomes" id="UP000807469"/>
    </source>
</evidence>
<feature type="binding site" evidence="3">
    <location>
        <position position="419"/>
    </location>
    <ligand>
        <name>Fe cation</name>
        <dbReference type="ChEBI" id="CHEBI:24875"/>
        <note>catalytic</note>
    </ligand>
</feature>
<keyword evidence="6" id="KW-1185">Reference proteome</keyword>
<dbReference type="GO" id="GO:0005506">
    <property type="term" value="F:iron ion binding"/>
    <property type="evidence" value="ECO:0007669"/>
    <property type="project" value="InterPro"/>
</dbReference>
<keyword evidence="3" id="KW-0408">Iron</keyword>
<dbReference type="Pfam" id="PF05995">
    <property type="entry name" value="CDO_I"/>
    <property type="match status" value="1"/>
</dbReference>
<dbReference type="EC" id="1.13.11.20" evidence="2"/>
<dbReference type="CDD" id="cd10548">
    <property type="entry name" value="cupin_CDO"/>
    <property type="match status" value="1"/>
</dbReference>
<feature type="compositionally biased region" description="Acidic residues" evidence="4">
    <location>
        <begin position="39"/>
        <end position="54"/>
    </location>
</feature>
<keyword evidence="3" id="KW-0479">Metal-binding</keyword>
<feature type="binding site" evidence="3">
    <location>
        <position position="365"/>
    </location>
    <ligand>
        <name>Fe cation</name>
        <dbReference type="ChEBI" id="CHEBI:24875"/>
        <note>catalytic</note>
    </ligand>
</feature>
<evidence type="ECO:0000256" key="3">
    <source>
        <dbReference type="PIRSR" id="PIRSR610300-51"/>
    </source>
</evidence>
<dbReference type="InterPro" id="IPR011051">
    <property type="entry name" value="RmlC_Cupin_sf"/>
</dbReference>
<dbReference type="Proteomes" id="UP000807469">
    <property type="component" value="Unassembled WGS sequence"/>
</dbReference>
<dbReference type="InterPro" id="IPR010300">
    <property type="entry name" value="CDO_1"/>
</dbReference>
<evidence type="ECO:0000256" key="4">
    <source>
        <dbReference type="SAM" id="MobiDB-lite"/>
    </source>
</evidence>
<reference evidence="5" key="1">
    <citation type="submission" date="2020-11" db="EMBL/GenBank/DDBJ databases">
        <authorList>
            <consortium name="DOE Joint Genome Institute"/>
            <person name="Ahrendt S."/>
            <person name="Riley R."/>
            <person name="Andreopoulos W."/>
            <person name="Labutti K."/>
            <person name="Pangilinan J."/>
            <person name="Ruiz-Duenas F.J."/>
            <person name="Barrasa J.M."/>
            <person name="Sanchez-Garcia M."/>
            <person name="Camarero S."/>
            <person name="Miyauchi S."/>
            <person name="Serrano A."/>
            <person name="Linde D."/>
            <person name="Babiker R."/>
            <person name="Drula E."/>
            <person name="Ayuso-Fernandez I."/>
            <person name="Pacheco R."/>
            <person name="Padilla G."/>
            <person name="Ferreira P."/>
            <person name="Barriuso J."/>
            <person name="Kellner H."/>
            <person name="Castanera R."/>
            <person name="Alfaro M."/>
            <person name="Ramirez L."/>
            <person name="Pisabarro A.G."/>
            <person name="Kuo A."/>
            <person name="Tritt A."/>
            <person name="Lipzen A."/>
            <person name="He G."/>
            <person name="Yan M."/>
            <person name="Ng V."/>
            <person name="Cullen D."/>
            <person name="Martin F."/>
            <person name="Rosso M.-N."/>
            <person name="Henrissat B."/>
            <person name="Hibbett D."/>
            <person name="Martinez A.T."/>
            <person name="Grigoriev I.V."/>
        </authorList>
    </citation>
    <scope>NUCLEOTIDE SEQUENCE</scope>
    <source>
        <strain evidence="5">CIRM-BRFM 674</strain>
    </source>
</reference>
<gene>
    <name evidence="5" type="ORF">BDN70DRAFT_998940</name>
</gene>
<organism evidence="5 6">
    <name type="scientific">Pholiota conissans</name>
    <dbReference type="NCBI Taxonomy" id="109636"/>
    <lineage>
        <taxon>Eukaryota</taxon>
        <taxon>Fungi</taxon>
        <taxon>Dikarya</taxon>
        <taxon>Basidiomycota</taxon>
        <taxon>Agaricomycotina</taxon>
        <taxon>Agaricomycetes</taxon>
        <taxon>Agaricomycetidae</taxon>
        <taxon>Agaricales</taxon>
        <taxon>Agaricineae</taxon>
        <taxon>Strophariaceae</taxon>
        <taxon>Pholiota</taxon>
    </lineage>
</organism>